<dbReference type="Proteomes" id="UP000029738">
    <property type="component" value="Unassembled WGS sequence"/>
</dbReference>
<organism evidence="1 2">
    <name type="scientific">Tolypothrix bouteillei VB521301</name>
    <dbReference type="NCBI Taxonomy" id="1479485"/>
    <lineage>
        <taxon>Bacteria</taxon>
        <taxon>Bacillati</taxon>
        <taxon>Cyanobacteriota</taxon>
        <taxon>Cyanophyceae</taxon>
        <taxon>Nostocales</taxon>
        <taxon>Tolypothrichaceae</taxon>
        <taxon>Tolypothrix</taxon>
    </lineage>
</organism>
<proteinExistence type="predicted"/>
<name>A0A8S9TAB0_9CYAN</name>
<evidence type="ECO:0000313" key="1">
    <source>
        <dbReference type="EMBL" id="KAF3888977.1"/>
    </source>
</evidence>
<dbReference type="EMBL" id="JHEG04000001">
    <property type="protein sequence ID" value="KAF3888977.1"/>
    <property type="molecule type" value="Genomic_DNA"/>
</dbReference>
<accession>A0A8S9TAB0</accession>
<reference evidence="1" key="1">
    <citation type="journal article" date="2015" name="Genome Announc.">
        <title>Draft Genome Sequence of Tolypothrix boutellei Strain VB521301.</title>
        <authorList>
            <person name="Chandrababunaidu M.M."/>
            <person name="Singh D."/>
            <person name="Sen D."/>
            <person name="Bhan S."/>
            <person name="Das S."/>
            <person name="Gupta A."/>
            <person name="Adhikary S.P."/>
            <person name="Tripathy S."/>
        </authorList>
    </citation>
    <scope>NUCLEOTIDE SEQUENCE</scope>
    <source>
        <strain evidence="1">VB521301</strain>
    </source>
</reference>
<reference evidence="1" key="2">
    <citation type="submission" date="2019-11" db="EMBL/GenBank/DDBJ databases">
        <title>Improved Assembly of Tolypothrix boutellei genome.</title>
        <authorList>
            <person name="Sarangi A.N."/>
            <person name="Mukherjee M."/>
            <person name="Ghosh S."/>
            <person name="Singh D."/>
            <person name="Das A."/>
            <person name="Kant S."/>
            <person name="Prusty A."/>
            <person name="Tripathy S."/>
        </authorList>
    </citation>
    <scope>NUCLEOTIDE SEQUENCE</scope>
    <source>
        <strain evidence="1">VB521301</strain>
    </source>
</reference>
<keyword evidence="2" id="KW-1185">Reference proteome</keyword>
<gene>
    <name evidence="1" type="ORF">DA73_0400028460</name>
</gene>
<dbReference type="AlphaFoldDB" id="A0A8S9TAB0"/>
<sequence>MVGRSVTPYARTVVSGWNWQDKDSYECYSTTKLATDTGKIDFILPYERDR</sequence>
<protein>
    <submittedName>
        <fullName evidence="1">Uncharacterized protein</fullName>
    </submittedName>
</protein>
<dbReference type="RefSeq" id="WP_153021446.1">
    <property type="nucleotide sequence ID" value="NZ_JHEG04000001.1"/>
</dbReference>
<comment type="caution">
    <text evidence="1">The sequence shown here is derived from an EMBL/GenBank/DDBJ whole genome shotgun (WGS) entry which is preliminary data.</text>
</comment>
<evidence type="ECO:0000313" key="2">
    <source>
        <dbReference type="Proteomes" id="UP000029738"/>
    </source>
</evidence>